<dbReference type="InterPro" id="IPR003812">
    <property type="entry name" value="Fido"/>
</dbReference>
<name>A0AB74U1X7_9LACT</name>
<dbReference type="RefSeq" id="WP_347301179.1">
    <property type="nucleotide sequence ID" value="NZ_CP142435.1"/>
</dbReference>
<evidence type="ECO:0000256" key="1">
    <source>
        <dbReference type="PIRSR" id="PIRSR640198-1"/>
    </source>
</evidence>
<dbReference type="EMBL" id="CP142435">
    <property type="protein sequence ID" value="XBC48986.1"/>
    <property type="molecule type" value="Genomic_DNA"/>
</dbReference>
<dbReference type="InterPro" id="IPR036597">
    <property type="entry name" value="Fido-like_dom_sf"/>
</dbReference>
<keyword evidence="2" id="KW-0067">ATP-binding</keyword>
<feature type="domain" description="Fido" evidence="3">
    <location>
        <begin position="149"/>
        <end position="299"/>
    </location>
</feature>
<dbReference type="KEGG" id="dst:VUQ06_05620"/>
<feature type="active site" evidence="1">
    <location>
        <position position="236"/>
    </location>
</feature>
<dbReference type="InterPro" id="IPR036388">
    <property type="entry name" value="WH-like_DNA-bd_sf"/>
</dbReference>
<dbReference type="Gene3D" id="1.10.10.10">
    <property type="entry name" value="Winged helix-like DNA-binding domain superfamily/Winged helix DNA-binding domain"/>
    <property type="match status" value="1"/>
</dbReference>
<sequence length="410" mass="47897">MYQSLVIYGYQHAKDLLNEYKRRFESPSAFHTNLEMMPFSQKKGIKLTDHHYELFGVAIPEHVKLVEIIGQQSQKIQEIVSELPKSALVFLNRKQIINEIKSTNDIEGVRSTKKEIGEAIDAEHSHKNVRFKHIVNSYQSIVSSKPCIKELEDIRQIYDKVVAEEIEEENQLDGTYFRNSSVKIFDQRQDQIVHKGTVSEAQIQKELLNLIHFMNNDELSFMYKAIMTHYYFEYIHPFYDGNGRVGRFILSSYLAYKLDYFTAISISSAIYENKAIYEEAFIDVSHKNNFGDLTLFIHTILDIIAKGQKKSLEEMKTSRLKMEYLEKYTQSLDLTEDQQRILYLICEHDTFALPEEPIENRTIKEVLGAGFSRKRVNQVLNELEELSYVTKVKQRPTAYQLSGEKIEDLQ</sequence>
<reference evidence="4" key="1">
    <citation type="submission" date="2023-12" db="EMBL/GenBank/DDBJ databases">
        <title>Dolosigranulum savutii sp. nov. isolated from human upper respiratory samples collected in Botswana.</title>
        <authorList>
            <person name="Kelly M.S."/>
        </authorList>
    </citation>
    <scope>NUCLEOTIDE SEQUENCE</scope>
    <source>
        <strain evidence="4">MSK294</strain>
    </source>
</reference>
<proteinExistence type="predicted"/>
<dbReference type="AlphaFoldDB" id="A0AB74U1X7"/>
<dbReference type="SUPFAM" id="SSF46785">
    <property type="entry name" value="Winged helix' DNA-binding domain"/>
    <property type="match status" value="1"/>
</dbReference>
<evidence type="ECO:0000313" key="4">
    <source>
        <dbReference type="EMBL" id="XBC48986.1"/>
    </source>
</evidence>
<feature type="binding site" evidence="2">
    <location>
        <begin position="240"/>
        <end position="247"/>
    </location>
    <ligand>
        <name>ATP</name>
        <dbReference type="ChEBI" id="CHEBI:30616"/>
    </ligand>
</feature>
<dbReference type="PANTHER" id="PTHR13504:SF40">
    <property type="entry name" value="FIDO DOMAIN-CONTAINING PROTEIN"/>
    <property type="match status" value="1"/>
</dbReference>
<dbReference type="PROSITE" id="PS51459">
    <property type="entry name" value="FIDO"/>
    <property type="match status" value="1"/>
</dbReference>
<dbReference type="InterPro" id="IPR036390">
    <property type="entry name" value="WH_DNA-bd_sf"/>
</dbReference>
<protein>
    <submittedName>
        <fullName evidence="4">Fic family protein</fullName>
    </submittedName>
</protein>
<evidence type="ECO:0000259" key="3">
    <source>
        <dbReference type="PROSITE" id="PS51459"/>
    </source>
</evidence>
<gene>
    <name evidence="4" type="ORF">VUQ06_05620</name>
</gene>
<evidence type="ECO:0000256" key="2">
    <source>
        <dbReference type="PIRSR" id="PIRSR640198-2"/>
    </source>
</evidence>
<dbReference type="GO" id="GO:0005524">
    <property type="term" value="F:ATP binding"/>
    <property type="evidence" value="ECO:0007669"/>
    <property type="project" value="UniProtKB-KW"/>
</dbReference>
<keyword evidence="2" id="KW-0547">Nucleotide-binding</keyword>
<dbReference type="Pfam" id="PF02661">
    <property type="entry name" value="Fic"/>
    <property type="match status" value="1"/>
</dbReference>
<dbReference type="SUPFAM" id="SSF140931">
    <property type="entry name" value="Fic-like"/>
    <property type="match status" value="1"/>
</dbReference>
<dbReference type="InterPro" id="IPR040198">
    <property type="entry name" value="Fido_containing"/>
</dbReference>
<dbReference type="PANTHER" id="PTHR13504">
    <property type="entry name" value="FIDO DOMAIN-CONTAINING PROTEIN DDB_G0283145"/>
    <property type="match status" value="1"/>
</dbReference>
<dbReference type="Gene3D" id="1.10.3290.10">
    <property type="entry name" value="Fido-like domain"/>
    <property type="match status" value="1"/>
</dbReference>
<accession>A0AB74U1X7</accession>
<organism evidence="4">
    <name type="scientific">Dolosigranulum savutiense</name>
    <dbReference type="NCBI Taxonomy" id="3110288"/>
    <lineage>
        <taxon>Bacteria</taxon>
        <taxon>Bacillati</taxon>
        <taxon>Bacillota</taxon>
        <taxon>Bacilli</taxon>
        <taxon>Lactobacillales</taxon>
        <taxon>Carnobacteriaceae</taxon>
        <taxon>Dolosigranulum</taxon>
    </lineage>
</organism>